<gene>
    <name evidence="8" type="ORF">PECUL_23A024979</name>
</gene>
<sequence>MVICCAAPNCTNRQGKGSRGRVSFHRFPLKDPARLATWTVALQRSNWTPGPYSFLCSDHFSSDSFVSRMPDQIPLLKPNAVPSVFLNSKASKKKSVTRSHGKGVPVVKKKSVQKTPLPTIQDQAALMLPGEDIVTEGIYQTDIFDSNDLKDQSSLLMSGVSSNRPSAGKFISSLHSYSRTTVSSAPQKSGSNAKPEGYKIDIGRTEHACNEHSSSENSKDYAEIGGVFSSDVPESVDHVKVEHDHSLRLKSMVPLSLQQNESHCETSDMLSLVDADQPCYFKGLKDCFITQEQDLLMPHAINSLHSYCSPSKSLSGKQQEIKEKTWADGGKYSDMPALLMQDAPLLNPAISPLAWMLGTWVSEPAGKGEFPTITPFNYKEEAVISHAGQPMLNFTICSSNPDTGKALHRECGFIRINPGTNQVAFICAQNIGVVEIEEGEVEGEQLTLTSRSLSRMSFAKEPHVQQICRKFCLTAEGKLEQTVSMATSTQSLAPHLHVTYRKLSS</sequence>
<evidence type="ECO:0000256" key="5">
    <source>
        <dbReference type="ARBA" id="ARBA00036993"/>
    </source>
</evidence>
<dbReference type="Proteomes" id="UP001295444">
    <property type="component" value="Chromosome 02"/>
</dbReference>
<evidence type="ECO:0000256" key="2">
    <source>
        <dbReference type="ARBA" id="ARBA00022771"/>
    </source>
</evidence>
<dbReference type="CDD" id="cd07828">
    <property type="entry name" value="lipocalin_heme-bd-THAP4-like"/>
    <property type="match status" value="1"/>
</dbReference>
<proteinExistence type="predicted"/>
<evidence type="ECO:0000256" key="6">
    <source>
        <dbReference type="PROSITE-ProRule" id="PRU00309"/>
    </source>
</evidence>
<evidence type="ECO:0000256" key="4">
    <source>
        <dbReference type="ARBA" id="ARBA00023125"/>
    </source>
</evidence>
<evidence type="ECO:0000259" key="7">
    <source>
        <dbReference type="PROSITE" id="PS50950"/>
    </source>
</evidence>
<evidence type="ECO:0000313" key="8">
    <source>
        <dbReference type="EMBL" id="CAH2246764.1"/>
    </source>
</evidence>
<accession>A0AAD1RB22</accession>
<keyword evidence="2 6" id="KW-0863">Zinc-finger</keyword>
<dbReference type="InterPro" id="IPR006612">
    <property type="entry name" value="THAP_Znf"/>
</dbReference>
<dbReference type="EMBL" id="OW240913">
    <property type="protein sequence ID" value="CAH2246764.1"/>
    <property type="molecule type" value="Genomic_DNA"/>
</dbReference>
<protein>
    <submittedName>
        <fullName evidence="8">THAP domain-containing 4</fullName>
    </submittedName>
</protein>
<dbReference type="SUPFAM" id="SSF57716">
    <property type="entry name" value="Glucocorticoid receptor-like (DNA-binding domain)"/>
    <property type="match status" value="1"/>
</dbReference>
<dbReference type="GO" id="GO:0003677">
    <property type="term" value="F:DNA binding"/>
    <property type="evidence" value="ECO:0007669"/>
    <property type="project" value="UniProtKB-UniRule"/>
</dbReference>
<evidence type="ECO:0000256" key="1">
    <source>
        <dbReference type="ARBA" id="ARBA00022723"/>
    </source>
</evidence>
<dbReference type="SUPFAM" id="SSF50814">
    <property type="entry name" value="Lipocalins"/>
    <property type="match status" value="1"/>
</dbReference>
<dbReference type="SMART" id="SM00692">
    <property type="entry name" value="DM3"/>
    <property type="match status" value="1"/>
</dbReference>
<dbReference type="InterPro" id="IPR014878">
    <property type="entry name" value="THAP4-like_heme-bd"/>
</dbReference>
<keyword evidence="4 6" id="KW-0238">DNA-binding</keyword>
<dbReference type="InterPro" id="IPR045165">
    <property type="entry name" value="Nitrobindin"/>
</dbReference>
<dbReference type="PANTHER" id="PTHR15854">
    <property type="entry name" value="THAP4 PROTEIN"/>
    <property type="match status" value="1"/>
</dbReference>
<comment type="catalytic activity">
    <reaction evidence="5">
        <text>peroxynitrite = nitrate</text>
        <dbReference type="Rhea" id="RHEA:63116"/>
        <dbReference type="ChEBI" id="CHEBI:17632"/>
        <dbReference type="ChEBI" id="CHEBI:25941"/>
    </reaction>
    <physiologicalReaction direction="left-to-right" evidence="5">
        <dbReference type="Rhea" id="RHEA:63117"/>
    </physiologicalReaction>
</comment>
<dbReference type="Pfam" id="PF08768">
    <property type="entry name" value="THAP4_heme-bd"/>
    <property type="match status" value="1"/>
</dbReference>
<keyword evidence="1" id="KW-0479">Metal-binding</keyword>
<dbReference type="AlphaFoldDB" id="A0AAD1RB22"/>
<dbReference type="SMART" id="SM00980">
    <property type="entry name" value="THAP"/>
    <property type="match status" value="1"/>
</dbReference>
<evidence type="ECO:0000313" key="9">
    <source>
        <dbReference type="Proteomes" id="UP001295444"/>
    </source>
</evidence>
<organism evidence="8 9">
    <name type="scientific">Pelobates cultripes</name>
    <name type="common">Western spadefoot toad</name>
    <dbReference type="NCBI Taxonomy" id="61616"/>
    <lineage>
        <taxon>Eukaryota</taxon>
        <taxon>Metazoa</taxon>
        <taxon>Chordata</taxon>
        <taxon>Craniata</taxon>
        <taxon>Vertebrata</taxon>
        <taxon>Euteleostomi</taxon>
        <taxon>Amphibia</taxon>
        <taxon>Batrachia</taxon>
        <taxon>Anura</taxon>
        <taxon>Pelobatoidea</taxon>
        <taxon>Pelobatidae</taxon>
        <taxon>Pelobates</taxon>
    </lineage>
</organism>
<evidence type="ECO:0000256" key="3">
    <source>
        <dbReference type="ARBA" id="ARBA00022833"/>
    </source>
</evidence>
<name>A0AAD1RB22_PELCU</name>
<dbReference type="Gene3D" id="2.40.128.20">
    <property type="match status" value="1"/>
</dbReference>
<dbReference type="PROSITE" id="PS50950">
    <property type="entry name" value="ZF_THAP"/>
    <property type="match status" value="1"/>
</dbReference>
<dbReference type="Pfam" id="PF05485">
    <property type="entry name" value="THAP"/>
    <property type="match status" value="1"/>
</dbReference>
<dbReference type="GO" id="GO:0008270">
    <property type="term" value="F:zinc ion binding"/>
    <property type="evidence" value="ECO:0007669"/>
    <property type="project" value="UniProtKB-KW"/>
</dbReference>
<feature type="domain" description="THAP-type" evidence="7">
    <location>
        <begin position="1"/>
        <end position="85"/>
    </location>
</feature>
<keyword evidence="9" id="KW-1185">Reference proteome</keyword>
<dbReference type="PANTHER" id="PTHR15854:SF4">
    <property type="entry name" value="PEROXYNITRITE ISOMERASE THAP4"/>
    <property type="match status" value="1"/>
</dbReference>
<dbReference type="InterPro" id="IPR012674">
    <property type="entry name" value="Calycin"/>
</dbReference>
<keyword evidence="3" id="KW-0862">Zinc</keyword>
<reference evidence="8" key="1">
    <citation type="submission" date="2022-03" db="EMBL/GenBank/DDBJ databases">
        <authorList>
            <person name="Alioto T."/>
            <person name="Alioto T."/>
            <person name="Gomez Garrido J."/>
        </authorList>
    </citation>
    <scope>NUCLEOTIDE SEQUENCE</scope>
</reference>